<dbReference type="EMBL" id="JBHPBY010000090">
    <property type="protein sequence ID" value="MFC1850304.1"/>
    <property type="molecule type" value="Genomic_DNA"/>
</dbReference>
<evidence type="ECO:0000313" key="3">
    <source>
        <dbReference type="Proteomes" id="UP001594351"/>
    </source>
</evidence>
<evidence type="ECO:0000256" key="1">
    <source>
        <dbReference type="SAM" id="Coils"/>
    </source>
</evidence>
<keyword evidence="3" id="KW-1185">Reference proteome</keyword>
<proteinExistence type="predicted"/>
<feature type="coiled-coil region" evidence="1">
    <location>
        <begin position="152"/>
        <end position="179"/>
    </location>
</feature>
<name>A0ABV6YVV4_UNCC1</name>
<accession>A0ABV6YVV4</accession>
<protein>
    <recommendedName>
        <fullName evidence="4">RiboL-PSP-HEPN domain-containing protein</fullName>
    </recommendedName>
</protein>
<sequence>MLDEDLIEEVETFFPYPIAVQVRRLGTQEYAQSSTKLLPGILGVAERVVHFLAYTVLINIYEAAISKPLPLPKGLTSDFELTLTRGISFGTLIRLLREGLRTFREEREALFIQELYNVFFDHKGAFTETMESFNNLVQIRNKVAHHAYSKIVSEITAICQEAEKNLEHILEEIMMLKKYEFLTINQIEVLKKRRKDPIYIHNFNRVRGHSDIFKVKREELVEPMDSYIDSRMGGDLLSPVIVIRKKKDDRFLNLFPLIMYSNEGENNIPDVFFLSKMNRKKAEYNYICSNQGGQLTSSATTFQPDISYEMDLFLKAIIGEESS</sequence>
<keyword evidence="1" id="KW-0175">Coiled coil</keyword>
<comment type="caution">
    <text evidence="2">The sequence shown here is derived from an EMBL/GenBank/DDBJ whole genome shotgun (WGS) entry which is preliminary data.</text>
</comment>
<reference evidence="2 3" key="1">
    <citation type="submission" date="2024-09" db="EMBL/GenBank/DDBJ databases">
        <title>Laminarin stimulates single cell rates of sulfate reduction while oxygen inhibits transcriptomic activity in coastal marine sediment.</title>
        <authorList>
            <person name="Lindsay M."/>
            <person name="Orcutt B."/>
            <person name="Emerson D."/>
            <person name="Stepanauskas R."/>
            <person name="D'Angelo T."/>
        </authorList>
    </citation>
    <scope>NUCLEOTIDE SEQUENCE [LARGE SCALE GENOMIC DNA]</scope>
    <source>
        <strain evidence="2">SAG AM-311-K15</strain>
    </source>
</reference>
<organism evidence="2 3">
    <name type="scientific">candidate division CSSED10-310 bacterium</name>
    <dbReference type="NCBI Taxonomy" id="2855610"/>
    <lineage>
        <taxon>Bacteria</taxon>
        <taxon>Bacteria division CSSED10-310</taxon>
    </lineage>
</organism>
<dbReference type="Proteomes" id="UP001594351">
    <property type="component" value="Unassembled WGS sequence"/>
</dbReference>
<evidence type="ECO:0000313" key="2">
    <source>
        <dbReference type="EMBL" id="MFC1850304.1"/>
    </source>
</evidence>
<gene>
    <name evidence="2" type="ORF">ACFL27_08950</name>
</gene>
<evidence type="ECO:0008006" key="4">
    <source>
        <dbReference type="Google" id="ProtNLM"/>
    </source>
</evidence>